<feature type="region of interest" description="Disordered" evidence="1">
    <location>
        <begin position="17"/>
        <end position="47"/>
    </location>
</feature>
<organism evidence="2">
    <name type="scientific">Alexandrium monilatum</name>
    <dbReference type="NCBI Taxonomy" id="311494"/>
    <lineage>
        <taxon>Eukaryota</taxon>
        <taxon>Sar</taxon>
        <taxon>Alveolata</taxon>
        <taxon>Dinophyceae</taxon>
        <taxon>Gonyaulacales</taxon>
        <taxon>Pyrocystaceae</taxon>
        <taxon>Alexandrium</taxon>
    </lineage>
</organism>
<protein>
    <submittedName>
        <fullName evidence="2">Uncharacterized protein</fullName>
    </submittedName>
</protein>
<dbReference type="AlphaFoldDB" id="A0A7S4Q273"/>
<dbReference type="EMBL" id="HBNR01013315">
    <property type="protein sequence ID" value="CAE4568977.1"/>
    <property type="molecule type" value="Transcribed_RNA"/>
</dbReference>
<reference evidence="2" key="1">
    <citation type="submission" date="2021-01" db="EMBL/GenBank/DDBJ databases">
        <authorList>
            <person name="Corre E."/>
            <person name="Pelletier E."/>
            <person name="Niang G."/>
            <person name="Scheremetjew M."/>
            <person name="Finn R."/>
            <person name="Kale V."/>
            <person name="Holt S."/>
            <person name="Cochrane G."/>
            <person name="Meng A."/>
            <person name="Brown T."/>
            <person name="Cohen L."/>
        </authorList>
    </citation>
    <scope>NUCLEOTIDE SEQUENCE</scope>
    <source>
        <strain evidence="2">CCMP3105</strain>
    </source>
</reference>
<feature type="compositionally biased region" description="Basic and acidic residues" evidence="1">
    <location>
        <begin position="186"/>
        <end position="198"/>
    </location>
</feature>
<gene>
    <name evidence="2" type="ORF">AMON00008_LOCUS8596</name>
</gene>
<accession>A0A7S4Q273</accession>
<name>A0A7S4Q273_9DINO</name>
<evidence type="ECO:0000313" key="2">
    <source>
        <dbReference type="EMBL" id="CAE4568977.1"/>
    </source>
</evidence>
<feature type="region of interest" description="Disordered" evidence="1">
    <location>
        <begin position="114"/>
        <end position="214"/>
    </location>
</feature>
<evidence type="ECO:0000256" key="1">
    <source>
        <dbReference type="SAM" id="MobiDB-lite"/>
    </source>
</evidence>
<feature type="compositionally biased region" description="Low complexity" evidence="1">
    <location>
        <begin position="128"/>
        <end position="141"/>
    </location>
</feature>
<sequence length="214" mass="23793">MVARRFFGSWWLRRSSKKVAPASTEDFEPVFPPEPGREGGSRTGADLPAWRRHDIPYYGAERSRPGADLPAWRRHNIHYFGAERSRPGADLPAWRRHNINYFGTPNENDVVVRSRKQAKEERRRAHSRAQAASSSSASSEAMKGNIDVRKHAARRTSSSFRADHRDTSKSYVQEDAEGVASSVSPKRIEDSGSGKAWKDAVGGHPAAPSTVGED</sequence>
<proteinExistence type="predicted"/>